<evidence type="ECO:0000313" key="6">
    <source>
        <dbReference type="EMBL" id="KAI7845553.1"/>
    </source>
</evidence>
<evidence type="ECO:0000256" key="2">
    <source>
        <dbReference type="ARBA" id="ARBA00022840"/>
    </source>
</evidence>
<dbReference type="Gene3D" id="1.10.8.60">
    <property type="match status" value="1"/>
</dbReference>
<evidence type="ECO:0000256" key="1">
    <source>
        <dbReference type="ARBA" id="ARBA00022741"/>
    </source>
</evidence>
<accession>A0AAD5H8Q0</accession>
<sequence length="340" mass="36170">MDDVLEALREALSWPALYAHEAAQLGVRWPKAVLLHGPPGCGKTAAVHAVARECGAVLHLITASSVVGAFTGESERRLRDAFAAATRDARSGRPVVIFLDERVGPSMARGAAMEVDPVSWDDVGGLEDVKQKLKQAVEWPLQHADAFQRLGLSPPRGVLLHGPPGCSKTTLVRAAATASGATFIALSGAQLYSMYVGEGEAILRDTFRRARLVAPSIVFLDELDSLVGKRVEGEQTGEVTARLLSSFLTEMDGMELAHGVLVMGATNRPQALDAALVRQGAELAAVCREAAMAALREDVQGASVVHHRHFALALEGIHPQLSVAELAKYEQWLTLSALGA</sequence>
<dbReference type="InterPro" id="IPR027417">
    <property type="entry name" value="P-loop_NTPase"/>
</dbReference>
<evidence type="ECO:0000313" key="7">
    <source>
        <dbReference type="Proteomes" id="UP001205105"/>
    </source>
</evidence>
<comment type="caution">
    <text evidence="6">The sequence shown here is derived from an EMBL/GenBank/DDBJ whole genome shotgun (WGS) entry which is preliminary data.</text>
</comment>
<dbReference type="Gene3D" id="3.40.50.300">
    <property type="entry name" value="P-loop containing nucleotide triphosphate hydrolases"/>
    <property type="match status" value="2"/>
</dbReference>
<dbReference type="GO" id="GO:0005524">
    <property type="term" value="F:ATP binding"/>
    <property type="evidence" value="ECO:0007669"/>
    <property type="project" value="UniProtKB-KW"/>
</dbReference>
<dbReference type="SMART" id="SM00382">
    <property type="entry name" value="AAA"/>
    <property type="match status" value="2"/>
</dbReference>
<evidence type="ECO:0000256" key="4">
    <source>
        <dbReference type="RuleBase" id="RU003651"/>
    </source>
</evidence>
<dbReference type="PANTHER" id="PTHR23077">
    <property type="entry name" value="AAA-FAMILY ATPASE"/>
    <property type="match status" value="1"/>
</dbReference>
<dbReference type="GO" id="GO:0016887">
    <property type="term" value="F:ATP hydrolysis activity"/>
    <property type="evidence" value="ECO:0007669"/>
    <property type="project" value="InterPro"/>
</dbReference>
<evidence type="ECO:0000259" key="5">
    <source>
        <dbReference type="SMART" id="SM00382"/>
    </source>
</evidence>
<keyword evidence="2 4" id="KW-0067">ATP-binding</keyword>
<evidence type="ECO:0000256" key="3">
    <source>
        <dbReference type="ARBA" id="ARBA00023054"/>
    </source>
</evidence>
<protein>
    <recommendedName>
        <fullName evidence="5">AAA+ ATPase domain-containing protein</fullName>
    </recommendedName>
</protein>
<reference evidence="6" key="1">
    <citation type="submission" date="2020-11" db="EMBL/GenBank/DDBJ databases">
        <title>Chlorella ohadii genome sequencing and assembly.</title>
        <authorList>
            <person name="Murik O."/>
            <person name="Treves H."/>
            <person name="Kedem I."/>
            <person name="Shotland Y."/>
            <person name="Kaplan A."/>
        </authorList>
    </citation>
    <scope>NUCLEOTIDE SEQUENCE</scope>
    <source>
        <strain evidence="6">1</strain>
    </source>
</reference>
<dbReference type="InterPro" id="IPR003960">
    <property type="entry name" value="ATPase_AAA_CS"/>
</dbReference>
<dbReference type="FunFam" id="3.40.50.300:FF:001025">
    <property type="entry name" value="ATPase family, AAA domain-containing 2B"/>
    <property type="match status" value="1"/>
</dbReference>
<keyword evidence="7" id="KW-1185">Reference proteome</keyword>
<dbReference type="InterPro" id="IPR050168">
    <property type="entry name" value="AAA_ATPase_domain"/>
</dbReference>
<feature type="domain" description="AAA+ ATPase" evidence="5">
    <location>
        <begin position="29"/>
        <end position="133"/>
    </location>
</feature>
<keyword evidence="1 4" id="KW-0547">Nucleotide-binding</keyword>
<name>A0AAD5H8Q0_9CHLO</name>
<dbReference type="InterPro" id="IPR003593">
    <property type="entry name" value="AAA+_ATPase"/>
</dbReference>
<dbReference type="PANTHER" id="PTHR23077:SF117">
    <property type="entry name" value="AAA+ ATPASE DOMAIN-CONTAINING PROTEIN"/>
    <property type="match status" value="1"/>
</dbReference>
<keyword evidence="3" id="KW-0175">Coiled coil</keyword>
<feature type="domain" description="AAA+ ATPase" evidence="5">
    <location>
        <begin position="154"/>
        <end position="296"/>
    </location>
</feature>
<gene>
    <name evidence="6" type="ORF">COHA_000844</name>
</gene>
<dbReference type="Proteomes" id="UP001205105">
    <property type="component" value="Unassembled WGS sequence"/>
</dbReference>
<organism evidence="6 7">
    <name type="scientific">Chlorella ohadii</name>
    <dbReference type="NCBI Taxonomy" id="2649997"/>
    <lineage>
        <taxon>Eukaryota</taxon>
        <taxon>Viridiplantae</taxon>
        <taxon>Chlorophyta</taxon>
        <taxon>core chlorophytes</taxon>
        <taxon>Trebouxiophyceae</taxon>
        <taxon>Chlorellales</taxon>
        <taxon>Chlorellaceae</taxon>
        <taxon>Chlorella clade</taxon>
        <taxon>Chlorella</taxon>
    </lineage>
</organism>
<dbReference type="AlphaFoldDB" id="A0AAD5H8Q0"/>
<dbReference type="EMBL" id="JADXDR010000015">
    <property type="protein sequence ID" value="KAI7845553.1"/>
    <property type="molecule type" value="Genomic_DNA"/>
</dbReference>
<dbReference type="SUPFAM" id="SSF52540">
    <property type="entry name" value="P-loop containing nucleoside triphosphate hydrolases"/>
    <property type="match status" value="2"/>
</dbReference>
<dbReference type="Pfam" id="PF00004">
    <property type="entry name" value="AAA"/>
    <property type="match status" value="2"/>
</dbReference>
<proteinExistence type="inferred from homology"/>
<dbReference type="PROSITE" id="PS00674">
    <property type="entry name" value="AAA"/>
    <property type="match status" value="1"/>
</dbReference>
<comment type="similarity">
    <text evidence="4">Belongs to the AAA ATPase family.</text>
</comment>
<dbReference type="InterPro" id="IPR003959">
    <property type="entry name" value="ATPase_AAA_core"/>
</dbReference>